<dbReference type="Pfam" id="PF17906">
    <property type="entry name" value="HTH_48"/>
    <property type="match status" value="1"/>
</dbReference>
<dbReference type="GO" id="GO:0000793">
    <property type="term" value="C:condensed chromosome"/>
    <property type="evidence" value="ECO:0007669"/>
    <property type="project" value="TreeGrafter"/>
</dbReference>
<feature type="signal peptide" evidence="1">
    <location>
        <begin position="1"/>
        <end position="18"/>
    </location>
</feature>
<protein>
    <recommendedName>
        <fullName evidence="2">Mos1 transposase HTH domain-containing protein</fullName>
    </recommendedName>
</protein>
<dbReference type="GO" id="GO:0006303">
    <property type="term" value="P:double-strand break repair via nonhomologous end joining"/>
    <property type="evidence" value="ECO:0007669"/>
    <property type="project" value="TreeGrafter"/>
</dbReference>
<sequence>MNLTILCLCDQLVNGAVAERTVRKWFARFKAGNFDLEDQERPGMLNKPKSTIYDHTVKLGYINRLDVWVPHDLTEKNLLDRISICDLLYKRNEERPFLKQLVTGGEKWIIYKNVQRKRSWGKRDEPPLVTPKAGLHSKKVMLSVWWDWKGILYYELLPNNETINSEKYCSQLDKLKTAIEQKRPEIANRKGVVFHQDNARPHVSLTTRQKLLEFGWDVLPHPPYLPYLAPSDFHLFRSLQNSLNGKNFNSLVEIKTHLDTFFAEKPERFWKDGILKLHERWRKVVEQNGSSTIVIKHKV</sequence>
<dbReference type="GO" id="GO:0042800">
    <property type="term" value="F:histone H3K4 methyltransferase activity"/>
    <property type="evidence" value="ECO:0007669"/>
    <property type="project" value="TreeGrafter"/>
</dbReference>
<dbReference type="Pfam" id="PF01359">
    <property type="entry name" value="Transposase_1"/>
    <property type="match status" value="1"/>
</dbReference>
<keyword evidence="1" id="KW-0732">Signal</keyword>
<reference evidence="3" key="2">
    <citation type="journal article" date="2023" name="Commun. Biol.">
        <title>Intrasexual cuticular hydrocarbon dimorphism in a wasp sheds light on hydrocarbon biosynthesis genes in Hymenoptera.</title>
        <authorList>
            <person name="Moris V.C."/>
            <person name="Podsiadlowski L."/>
            <person name="Martin S."/>
            <person name="Oeyen J.P."/>
            <person name="Donath A."/>
            <person name="Petersen M."/>
            <person name="Wilbrandt J."/>
            <person name="Misof B."/>
            <person name="Liedtke D."/>
            <person name="Thamm M."/>
            <person name="Scheiner R."/>
            <person name="Schmitt T."/>
            <person name="Niehuis O."/>
        </authorList>
    </citation>
    <scope>NUCLEOTIDE SEQUENCE</scope>
    <source>
        <strain evidence="3">GBR_01_08_01A</strain>
    </source>
</reference>
<dbReference type="InterPro" id="IPR036397">
    <property type="entry name" value="RNaseH_sf"/>
</dbReference>
<reference evidence="3" key="1">
    <citation type="submission" date="2021-08" db="EMBL/GenBank/DDBJ databases">
        <authorList>
            <person name="Misof B."/>
            <person name="Oliver O."/>
            <person name="Podsiadlowski L."/>
            <person name="Donath A."/>
            <person name="Peters R."/>
            <person name="Mayer C."/>
            <person name="Rust J."/>
            <person name="Gunkel S."/>
            <person name="Lesny P."/>
            <person name="Martin S."/>
            <person name="Oeyen J.P."/>
            <person name="Petersen M."/>
            <person name="Panagiotis P."/>
            <person name="Wilbrandt J."/>
            <person name="Tanja T."/>
        </authorList>
    </citation>
    <scope>NUCLEOTIDE SEQUENCE</scope>
    <source>
        <strain evidence="3">GBR_01_08_01A</strain>
        <tissue evidence="3">Thorax + abdomen</tissue>
    </source>
</reference>
<feature type="chain" id="PRO_5042133257" description="Mos1 transposase HTH domain-containing protein" evidence="1">
    <location>
        <begin position="19"/>
        <end position="299"/>
    </location>
</feature>
<dbReference type="PANTHER" id="PTHR46060">
    <property type="entry name" value="MARINER MOS1 TRANSPOSASE-LIKE PROTEIN"/>
    <property type="match status" value="1"/>
</dbReference>
<dbReference type="GO" id="GO:0035861">
    <property type="term" value="C:site of double-strand break"/>
    <property type="evidence" value="ECO:0007669"/>
    <property type="project" value="TreeGrafter"/>
</dbReference>
<dbReference type="GO" id="GO:0044547">
    <property type="term" value="F:DNA topoisomerase binding"/>
    <property type="evidence" value="ECO:0007669"/>
    <property type="project" value="TreeGrafter"/>
</dbReference>
<dbReference type="GO" id="GO:0003697">
    <property type="term" value="F:single-stranded DNA binding"/>
    <property type="evidence" value="ECO:0007669"/>
    <property type="project" value="TreeGrafter"/>
</dbReference>
<dbReference type="GO" id="GO:0031297">
    <property type="term" value="P:replication fork processing"/>
    <property type="evidence" value="ECO:0007669"/>
    <property type="project" value="TreeGrafter"/>
</dbReference>
<evidence type="ECO:0000313" key="4">
    <source>
        <dbReference type="Proteomes" id="UP001258017"/>
    </source>
</evidence>
<organism evidence="3 4">
    <name type="scientific">Odynerus spinipes</name>
    <dbReference type="NCBI Taxonomy" id="1348599"/>
    <lineage>
        <taxon>Eukaryota</taxon>
        <taxon>Metazoa</taxon>
        <taxon>Ecdysozoa</taxon>
        <taxon>Arthropoda</taxon>
        <taxon>Hexapoda</taxon>
        <taxon>Insecta</taxon>
        <taxon>Pterygota</taxon>
        <taxon>Neoptera</taxon>
        <taxon>Endopterygota</taxon>
        <taxon>Hymenoptera</taxon>
        <taxon>Apocrita</taxon>
        <taxon>Aculeata</taxon>
        <taxon>Vespoidea</taxon>
        <taxon>Vespidae</taxon>
        <taxon>Eumeninae</taxon>
        <taxon>Odynerus</taxon>
    </lineage>
</organism>
<evidence type="ECO:0000259" key="2">
    <source>
        <dbReference type="Pfam" id="PF17906"/>
    </source>
</evidence>
<feature type="domain" description="Mos1 transposase HTH" evidence="2">
    <location>
        <begin position="8"/>
        <end position="33"/>
    </location>
</feature>
<dbReference type="InterPro" id="IPR001888">
    <property type="entry name" value="Transposase_1"/>
</dbReference>
<dbReference type="InterPro" id="IPR041426">
    <property type="entry name" value="Mos1_HTH"/>
</dbReference>
<dbReference type="InterPro" id="IPR052709">
    <property type="entry name" value="Transposase-MT_Hybrid"/>
</dbReference>
<name>A0AAD9VL45_9HYME</name>
<dbReference type="GO" id="GO:0046975">
    <property type="term" value="F:histone H3K36 methyltransferase activity"/>
    <property type="evidence" value="ECO:0007669"/>
    <property type="project" value="TreeGrafter"/>
</dbReference>
<accession>A0AAD9VL45</accession>
<keyword evidence="4" id="KW-1185">Reference proteome</keyword>
<dbReference type="GO" id="GO:0000729">
    <property type="term" value="P:DNA double-strand break processing"/>
    <property type="evidence" value="ECO:0007669"/>
    <property type="project" value="TreeGrafter"/>
</dbReference>
<dbReference type="GO" id="GO:0000014">
    <property type="term" value="F:single-stranded DNA endodeoxyribonuclease activity"/>
    <property type="evidence" value="ECO:0007669"/>
    <property type="project" value="TreeGrafter"/>
</dbReference>
<dbReference type="PANTHER" id="PTHR46060:SF2">
    <property type="entry name" value="HISTONE-LYSINE N-METHYLTRANSFERASE SETMAR"/>
    <property type="match status" value="1"/>
</dbReference>
<evidence type="ECO:0000256" key="1">
    <source>
        <dbReference type="SAM" id="SignalP"/>
    </source>
</evidence>
<dbReference type="Proteomes" id="UP001258017">
    <property type="component" value="Unassembled WGS sequence"/>
</dbReference>
<proteinExistence type="predicted"/>
<gene>
    <name evidence="3" type="ORF">KPH14_008880</name>
</gene>
<dbReference type="GO" id="GO:0003690">
    <property type="term" value="F:double-stranded DNA binding"/>
    <property type="evidence" value="ECO:0007669"/>
    <property type="project" value="TreeGrafter"/>
</dbReference>
<comment type="caution">
    <text evidence="3">The sequence shown here is derived from an EMBL/GenBank/DDBJ whole genome shotgun (WGS) entry which is preliminary data.</text>
</comment>
<dbReference type="GO" id="GO:0044774">
    <property type="term" value="P:mitotic DNA integrity checkpoint signaling"/>
    <property type="evidence" value="ECO:0007669"/>
    <property type="project" value="TreeGrafter"/>
</dbReference>
<evidence type="ECO:0000313" key="3">
    <source>
        <dbReference type="EMBL" id="KAK2578776.1"/>
    </source>
</evidence>
<dbReference type="GO" id="GO:0015074">
    <property type="term" value="P:DNA integration"/>
    <property type="evidence" value="ECO:0007669"/>
    <property type="project" value="TreeGrafter"/>
</dbReference>
<dbReference type="AlphaFoldDB" id="A0AAD9VL45"/>
<dbReference type="GO" id="GO:0005634">
    <property type="term" value="C:nucleus"/>
    <property type="evidence" value="ECO:0007669"/>
    <property type="project" value="TreeGrafter"/>
</dbReference>
<dbReference type="Gene3D" id="3.30.420.10">
    <property type="entry name" value="Ribonuclease H-like superfamily/Ribonuclease H"/>
    <property type="match status" value="1"/>
</dbReference>
<dbReference type="EMBL" id="JAIFRP010000175">
    <property type="protein sequence ID" value="KAK2578776.1"/>
    <property type="molecule type" value="Genomic_DNA"/>
</dbReference>